<dbReference type="EMBL" id="ML978069">
    <property type="protein sequence ID" value="KAF2016728.1"/>
    <property type="molecule type" value="Genomic_DNA"/>
</dbReference>
<dbReference type="InterPro" id="IPR049192">
    <property type="entry name" value="DUF4246_C"/>
</dbReference>
<dbReference type="PANTHER" id="PTHR33119">
    <property type="entry name" value="IFI3P"/>
    <property type="match status" value="1"/>
</dbReference>
<organism evidence="3 4">
    <name type="scientific">Aaosphaeria arxii CBS 175.79</name>
    <dbReference type="NCBI Taxonomy" id="1450172"/>
    <lineage>
        <taxon>Eukaryota</taxon>
        <taxon>Fungi</taxon>
        <taxon>Dikarya</taxon>
        <taxon>Ascomycota</taxon>
        <taxon>Pezizomycotina</taxon>
        <taxon>Dothideomycetes</taxon>
        <taxon>Pleosporomycetidae</taxon>
        <taxon>Pleosporales</taxon>
        <taxon>Pleosporales incertae sedis</taxon>
        <taxon>Aaosphaeria</taxon>
    </lineage>
</organism>
<reference evidence="3" key="1">
    <citation type="journal article" date="2020" name="Stud. Mycol.">
        <title>101 Dothideomycetes genomes: a test case for predicting lifestyles and emergence of pathogens.</title>
        <authorList>
            <person name="Haridas S."/>
            <person name="Albert R."/>
            <person name="Binder M."/>
            <person name="Bloem J."/>
            <person name="Labutti K."/>
            <person name="Salamov A."/>
            <person name="Andreopoulos B."/>
            <person name="Baker S."/>
            <person name="Barry K."/>
            <person name="Bills G."/>
            <person name="Bluhm B."/>
            <person name="Cannon C."/>
            <person name="Castanera R."/>
            <person name="Culley D."/>
            <person name="Daum C."/>
            <person name="Ezra D."/>
            <person name="Gonzalez J."/>
            <person name="Henrissat B."/>
            <person name="Kuo A."/>
            <person name="Liang C."/>
            <person name="Lipzen A."/>
            <person name="Lutzoni F."/>
            <person name="Magnuson J."/>
            <person name="Mondo S."/>
            <person name="Nolan M."/>
            <person name="Ohm R."/>
            <person name="Pangilinan J."/>
            <person name="Park H.-J."/>
            <person name="Ramirez L."/>
            <person name="Alfaro M."/>
            <person name="Sun H."/>
            <person name="Tritt A."/>
            <person name="Yoshinaga Y."/>
            <person name="Zwiers L.-H."/>
            <person name="Turgeon B."/>
            <person name="Goodwin S."/>
            <person name="Spatafora J."/>
            <person name="Crous P."/>
            <person name="Grigoriev I."/>
        </authorList>
    </citation>
    <scope>NUCLEOTIDE SEQUENCE</scope>
    <source>
        <strain evidence="3">CBS 175.79</strain>
    </source>
</reference>
<dbReference type="InterPro" id="IPR049207">
    <property type="entry name" value="DUF4246_N"/>
</dbReference>
<dbReference type="GeneID" id="54282533"/>
<dbReference type="Pfam" id="PF14033">
    <property type="entry name" value="DUF4246"/>
    <property type="match status" value="1"/>
</dbReference>
<dbReference type="RefSeq" id="XP_033385067.1">
    <property type="nucleotide sequence ID" value="XM_033525136.1"/>
</dbReference>
<evidence type="ECO:0000313" key="4">
    <source>
        <dbReference type="Proteomes" id="UP000799778"/>
    </source>
</evidence>
<sequence>MNPTHIKYYLDHQASDTKGKYPGLGLVLRYMDEHMFQKLFLYQYPIGAHPSRPGAQSRMIMIRELAMMDIMEKLTDEKHWHEDVFKDDIVAKWRDRILAIPDKSFCRLAVKGLQGGLNDDRYIEPELLGVCIEELRQKAKYFAQSGIVPTLDACASVVKSDSLVNPELHEMLRNAFQKLKADQASSPDWHPGSNGMVQNLVDPLMYPLVYDRSRVYQDEVVGVADAITSWAGKGSVIARARGYLEDQRCGPCDSERREHELLISREAWSEVYQGLPSNVAFTEDGSVRFTSYINNLHPNRYGDIYRTVEKLVQASIPMWDQCLLLFNSRHLESGPNEYDRKYEREDMNISEFAEKMKRYKWEKLRKPVMPEPVSSELKVDYMPKEGAGLIDLFSVGGLQVIVKMVSIELTPEKPPFPADEWHIEGTMNECICATSLYYLDSENITISDHSFRMHVDDLVEYETGYLNVGYGNHHWLQQVYGSKFYTDESIGSHEFRHQYYGAVETREGRLLAFPNVFHNRGSGFQLDDPSKPGHQRFIALFLVDPTRRIISTANVPPQQMDWWVESIFDTSSVAHNGTASSTSNDIVDCLAENGYLATKRAGGVSLPPELTDMIKGFYHDGESIPMQVKEAQEHRLKAIRKRRIISQDADESGTMYSYSL</sequence>
<gene>
    <name evidence="3" type="ORF">BU24DRAFT_392045</name>
</gene>
<protein>
    <submittedName>
        <fullName evidence="3">Uncharacterized protein</fullName>
    </submittedName>
</protein>
<name>A0A6A5XTT5_9PLEO</name>
<dbReference type="InterPro" id="IPR025340">
    <property type="entry name" value="DUF4246"/>
</dbReference>
<accession>A0A6A5XTT5</accession>
<dbReference type="Proteomes" id="UP000799778">
    <property type="component" value="Unassembled WGS sequence"/>
</dbReference>
<dbReference type="AlphaFoldDB" id="A0A6A5XTT5"/>
<proteinExistence type="predicted"/>
<keyword evidence="4" id="KW-1185">Reference proteome</keyword>
<dbReference type="PANTHER" id="PTHR33119:SF1">
    <property type="entry name" value="FE2OG DIOXYGENASE DOMAIN-CONTAINING PROTEIN"/>
    <property type="match status" value="1"/>
</dbReference>
<evidence type="ECO:0000259" key="1">
    <source>
        <dbReference type="Pfam" id="PF14033"/>
    </source>
</evidence>
<dbReference type="OrthoDB" id="415532at2759"/>
<evidence type="ECO:0000259" key="2">
    <source>
        <dbReference type="Pfam" id="PF21666"/>
    </source>
</evidence>
<feature type="domain" description="DUF4246" evidence="2">
    <location>
        <begin position="21"/>
        <end position="94"/>
    </location>
</feature>
<evidence type="ECO:0000313" key="3">
    <source>
        <dbReference type="EMBL" id="KAF2016728.1"/>
    </source>
</evidence>
<dbReference type="Pfam" id="PF21666">
    <property type="entry name" value="DUF4246_N"/>
    <property type="match status" value="1"/>
</dbReference>
<feature type="domain" description="DUF4246" evidence="1">
    <location>
        <begin position="128"/>
        <end position="565"/>
    </location>
</feature>